<dbReference type="Gene3D" id="3.10.310.10">
    <property type="entry name" value="Diaminopimelate Epimerase, Chain A, domain 1"/>
    <property type="match status" value="2"/>
</dbReference>
<dbReference type="RefSeq" id="WP_125259657.1">
    <property type="nucleotide sequence ID" value="NZ_CP114280.1"/>
</dbReference>
<comment type="pathway">
    <text evidence="3">Amino-acid biosynthesis; L-lysine biosynthesis via DAP pathway; DL-2,6-diaminopimelate from LL-2,6-diaminopimelate: step 1/1.</text>
</comment>
<comment type="function">
    <text evidence="3">Catalyzes the stereoinversion of LL-2,6-diaminopimelate (L,L-DAP) to meso-diaminopimelate (meso-DAP), a precursor of L-lysine and an essential component of the bacterial peptidoglycan.</text>
</comment>
<feature type="binding site" evidence="3">
    <location>
        <position position="188"/>
    </location>
    <ligand>
        <name>substrate</name>
    </ligand>
</feature>
<feature type="site" description="Could be important to modulate the pK values of the two catalytic cysteine residues" evidence="3">
    <location>
        <position position="206"/>
    </location>
</feature>
<feature type="binding site" evidence="3">
    <location>
        <position position="155"/>
    </location>
    <ligand>
        <name>substrate</name>
    </ligand>
</feature>
<dbReference type="PANTHER" id="PTHR31689:SF0">
    <property type="entry name" value="DIAMINOPIMELATE EPIMERASE"/>
    <property type="match status" value="1"/>
</dbReference>
<keyword evidence="2 3" id="KW-0413">Isomerase</keyword>
<name>A0ABY8GC05_9GAMM</name>
<feature type="site" description="Could be important to modulate the pK values of the two catalytic cysteine residues" evidence="3">
    <location>
        <position position="157"/>
    </location>
</feature>
<dbReference type="EMBL" id="CP114280">
    <property type="protein sequence ID" value="WFN57503.1"/>
    <property type="molecule type" value="Genomic_DNA"/>
</dbReference>
<comment type="similarity">
    <text evidence="1 3">Belongs to the diaminopimelate epimerase family.</text>
</comment>
<feature type="binding site" evidence="3">
    <location>
        <begin position="70"/>
        <end position="71"/>
    </location>
    <ligand>
        <name>substrate</name>
    </ligand>
</feature>
<comment type="catalytic activity">
    <reaction evidence="3">
        <text>(2S,6S)-2,6-diaminopimelate = meso-2,6-diaminopimelate</text>
        <dbReference type="Rhea" id="RHEA:15393"/>
        <dbReference type="ChEBI" id="CHEBI:57609"/>
        <dbReference type="ChEBI" id="CHEBI:57791"/>
        <dbReference type="EC" id="5.1.1.7"/>
    </reaction>
</comment>
<dbReference type="Proteomes" id="UP001219630">
    <property type="component" value="Chromosome"/>
</dbReference>
<comment type="subcellular location">
    <subcellularLocation>
        <location evidence="3">Cytoplasm</location>
    </subcellularLocation>
</comment>
<comment type="subunit">
    <text evidence="3">Homodimer.</text>
</comment>
<gene>
    <name evidence="3 5" type="primary">dapF</name>
    <name evidence="5" type="ORF">O1Q98_02475</name>
</gene>
<evidence type="ECO:0000313" key="6">
    <source>
        <dbReference type="Proteomes" id="UP001219630"/>
    </source>
</evidence>
<keyword evidence="3" id="KW-0457">Lysine biosynthesis</keyword>
<dbReference type="InterPro" id="IPR001653">
    <property type="entry name" value="DAP_epimerase_DapF"/>
</dbReference>
<proteinExistence type="inferred from homology"/>
<evidence type="ECO:0000256" key="4">
    <source>
        <dbReference type="NCBIfam" id="TIGR00652"/>
    </source>
</evidence>
<evidence type="ECO:0000256" key="2">
    <source>
        <dbReference type="ARBA" id="ARBA00023235"/>
    </source>
</evidence>
<feature type="binding site" evidence="3">
    <location>
        <begin position="216"/>
        <end position="217"/>
    </location>
    <ligand>
        <name>substrate</name>
    </ligand>
</feature>
<keyword evidence="3" id="KW-0963">Cytoplasm</keyword>
<evidence type="ECO:0000256" key="3">
    <source>
        <dbReference type="HAMAP-Rule" id="MF_00197"/>
    </source>
</evidence>
<feature type="binding site" evidence="3">
    <location>
        <position position="11"/>
    </location>
    <ligand>
        <name>substrate</name>
    </ligand>
</feature>
<evidence type="ECO:0000256" key="1">
    <source>
        <dbReference type="ARBA" id="ARBA00010219"/>
    </source>
</evidence>
<dbReference type="Pfam" id="PF01678">
    <property type="entry name" value="DAP_epimerase"/>
    <property type="match status" value="2"/>
</dbReference>
<evidence type="ECO:0000313" key="5">
    <source>
        <dbReference type="EMBL" id="WFN57503.1"/>
    </source>
</evidence>
<feature type="binding site" evidence="3">
    <location>
        <position position="60"/>
    </location>
    <ligand>
        <name>substrate</name>
    </ligand>
</feature>
<dbReference type="NCBIfam" id="TIGR00652">
    <property type="entry name" value="DapF"/>
    <property type="match status" value="1"/>
</dbReference>
<dbReference type="GO" id="GO:0008837">
    <property type="term" value="F:diaminopimelate epimerase activity"/>
    <property type="evidence" value="ECO:0007669"/>
    <property type="project" value="UniProtKB-EC"/>
</dbReference>
<protein>
    <recommendedName>
        <fullName evidence="3 4">Diaminopimelate epimerase</fullName>
        <shortName evidence="3">DAP epimerase</shortName>
        <ecNumber evidence="3 4">5.1.1.7</ecNumber>
    </recommendedName>
    <alternativeName>
        <fullName evidence="3">PLP-independent amino acid racemase</fullName>
    </alternativeName>
</protein>
<accession>A0ABY8GC05</accession>
<reference evidence="5 6" key="1">
    <citation type="submission" date="2022-12" db="EMBL/GenBank/DDBJ databases">
        <title>Complete genome sequencing of Dickeya lacustris type strain LMG30899.</title>
        <authorList>
            <person name="Dobhal S."/>
            <person name="Arizala D."/>
            <person name="Arif M."/>
        </authorList>
    </citation>
    <scope>NUCLEOTIDE SEQUENCE [LARGE SCALE GENOMIC DNA]</scope>
    <source>
        <strain evidence="5 6">LMG30899</strain>
    </source>
</reference>
<organism evidence="5 6">
    <name type="scientific">Dickeya lacustris</name>
    <dbReference type="NCBI Taxonomy" id="2259638"/>
    <lineage>
        <taxon>Bacteria</taxon>
        <taxon>Pseudomonadati</taxon>
        <taxon>Pseudomonadota</taxon>
        <taxon>Gammaproteobacteria</taxon>
        <taxon>Enterobacterales</taxon>
        <taxon>Pectobacteriaceae</taxon>
        <taxon>Dickeya</taxon>
    </lineage>
</organism>
<keyword evidence="6" id="KW-1185">Reference proteome</keyword>
<keyword evidence="3" id="KW-0028">Amino-acid biosynthesis</keyword>
<dbReference type="EC" id="5.1.1.7" evidence="3 4"/>
<dbReference type="HAMAP" id="MF_00197">
    <property type="entry name" value="DAP_epimerase"/>
    <property type="match status" value="1"/>
</dbReference>
<dbReference type="SUPFAM" id="SSF54506">
    <property type="entry name" value="Diaminopimelate epimerase-like"/>
    <property type="match status" value="2"/>
</dbReference>
<sequence>MIFHRYHGLGNDYLVCHQSVFEKLTPAHIQRICHRHYGIGSDGLLIDMQTDGIPALKIINPDGCEAEKSGNGLRIYARYLFDCGRVMHTRFPIQTAGGMVFCLVEKGAHQITVDMGRANFSPAALPALVEGDEALSLPLTLGEHRFHATLVSMGNPHCVIRVKHLDLELVQHVGRQIETLAIFPRRTNVQFVEVLNRQAITIGIWERGAGYTLASGSSSCAAASAMYKLGYIEPRVTVHMPGGQLAIAIDSQFQVQMRGPVQKVADITLDNDCFFDLMPPTRDSA</sequence>
<feature type="binding site" evidence="3">
    <location>
        <begin position="206"/>
        <end position="207"/>
    </location>
    <ligand>
        <name>substrate</name>
    </ligand>
</feature>
<comment type="caution">
    <text evidence="3">Lacks conserved residue(s) required for the propagation of feature annotation.</text>
</comment>
<dbReference type="PANTHER" id="PTHR31689">
    <property type="entry name" value="DIAMINOPIMELATE EPIMERASE, CHLOROPLASTIC"/>
    <property type="match status" value="1"/>
</dbReference>